<sequence>MDESSKQIFKMKFAKLTMVLNGIFLLAALAILAAFGVIPIYSYQIAGICGVGAIVLALYFRTAYRKDKEWLLAQDDTTEKPRHSDTSETADFSKGESDA</sequence>
<proteinExistence type="predicted"/>
<protein>
    <submittedName>
        <fullName evidence="3">Uncharacterized protein</fullName>
    </submittedName>
</protein>
<organism evidence="3 4">
    <name type="scientific">Methanogenium organophilum</name>
    <dbReference type="NCBI Taxonomy" id="2199"/>
    <lineage>
        <taxon>Archaea</taxon>
        <taxon>Methanobacteriati</taxon>
        <taxon>Methanobacteriota</taxon>
        <taxon>Stenosarchaea group</taxon>
        <taxon>Methanomicrobia</taxon>
        <taxon>Methanomicrobiales</taxon>
        <taxon>Methanomicrobiaceae</taxon>
        <taxon>Methanogenium</taxon>
    </lineage>
</organism>
<feature type="compositionally biased region" description="Basic and acidic residues" evidence="1">
    <location>
        <begin position="77"/>
        <end position="99"/>
    </location>
</feature>
<evidence type="ECO:0000313" key="3">
    <source>
        <dbReference type="EMBL" id="WAI00235.1"/>
    </source>
</evidence>
<dbReference type="KEGG" id="mou:OU421_07265"/>
<dbReference type="EMBL" id="CP113361">
    <property type="protein sequence ID" value="WAI00235.1"/>
    <property type="molecule type" value="Genomic_DNA"/>
</dbReference>
<feature type="transmembrane region" description="Helical" evidence="2">
    <location>
        <begin position="41"/>
        <end position="60"/>
    </location>
</feature>
<reference evidence="3" key="1">
    <citation type="submission" date="2022-11" db="EMBL/GenBank/DDBJ databases">
        <title>Complete genome sequence of Methanogenium organophilum DSM 3596.</title>
        <authorList>
            <person name="Chen S.-C."/>
            <person name="Lai S.-J."/>
            <person name="You Y.-T."/>
        </authorList>
    </citation>
    <scope>NUCLEOTIDE SEQUENCE</scope>
    <source>
        <strain evidence="3">DSM 3596</strain>
    </source>
</reference>
<evidence type="ECO:0000256" key="2">
    <source>
        <dbReference type="SAM" id="Phobius"/>
    </source>
</evidence>
<evidence type="ECO:0000256" key="1">
    <source>
        <dbReference type="SAM" id="MobiDB-lite"/>
    </source>
</evidence>
<feature type="region of interest" description="Disordered" evidence="1">
    <location>
        <begin position="75"/>
        <end position="99"/>
    </location>
</feature>
<dbReference type="AlphaFoldDB" id="A0A9X9T702"/>
<gene>
    <name evidence="3" type="ORF">OU421_07265</name>
</gene>
<accession>A0A9X9T702</accession>
<keyword evidence="2" id="KW-0812">Transmembrane</keyword>
<feature type="transmembrane region" description="Helical" evidence="2">
    <location>
        <begin position="12"/>
        <end position="35"/>
    </location>
</feature>
<dbReference type="Proteomes" id="UP001163096">
    <property type="component" value="Chromosome"/>
</dbReference>
<dbReference type="RefSeq" id="WP_268185408.1">
    <property type="nucleotide sequence ID" value="NZ_CP113361.1"/>
</dbReference>
<keyword evidence="4" id="KW-1185">Reference proteome</keyword>
<keyword evidence="2" id="KW-1133">Transmembrane helix</keyword>
<name>A0A9X9T702_METOG</name>
<dbReference type="GeneID" id="76834889"/>
<keyword evidence="2" id="KW-0472">Membrane</keyword>
<evidence type="ECO:0000313" key="4">
    <source>
        <dbReference type="Proteomes" id="UP001163096"/>
    </source>
</evidence>